<keyword evidence="3" id="KW-1185">Reference proteome</keyword>
<evidence type="ECO:0000313" key="2">
    <source>
        <dbReference type="EMBL" id="GAA2623755.1"/>
    </source>
</evidence>
<dbReference type="SMART" id="SM00507">
    <property type="entry name" value="HNHc"/>
    <property type="match status" value="1"/>
</dbReference>
<dbReference type="Gene3D" id="1.10.30.50">
    <property type="match status" value="1"/>
</dbReference>
<evidence type="ECO:0000259" key="1">
    <source>
        <dbReference type="SMART" id="SM00507"/>
    </source>
</evidence>
<dbReference type="Pfam" id="PF01844">
    <property type="entry name" value="HNH"/>
    <property type="match status" value="1"/>
</dbReference>
<dbReference type="EMBL" id="BAAASJ010000012">
    <property type="protein sequence ID" value="GAA2623755.1"/>
    <property type="molecule type" value="Genomic_DNA"/>
</dbReference>
<sequence>MKLSPLSGLQVFNVLYVRRHNIGEETRGKFVLVKPNPVEIRVTCPVAIRSSASPRGLKEGAPYANFEEGRSWLHSAFQALARSAAAALGAPESPAVKPAEELLKAAVRRYQKDAHAQQTSAQMPSAVANIPVLSRSIETDAREPMAPTLQDERALSAASRSAHETTLVQCPVCNRPVRAPGRIRHQQCENRAPARSIAEADLVGKPSFVTDEYRRLVAKAEHREKSMHGQRREVISRDPIRYSAARQAVLLRSSGRCENPSCGGQPADVTDDGQAILEVDHIERIAEGGRDHPKQMIALCPNCHAMKERGRNRDTLQAALAVTADRLHGLWSGDRP</sequence>
<protein>
    <recommendedName>
        <fullName evidence="1">HNH nuclease domain-containing protein</fullName>
    </recommendedName>
</protein>
<dbReference type="CDD" id="cd00085">
    <property type="entry name" value="HNHc"/>
    <property type="match status" value="1"/>
</dbReference>
<organism evidence="2 3">
    <name type="scientific">Streptomyces vastus</name>
    <dbReference type="NCBI Taxonomy" id="285451"/>
    <lineage>
        <taxon>Bacteria</taxon>
        <taxon>Bacillati</taxon>
        <taxon>Actinomycetota</taxon>
        <taxon>Actinomycetes</taxon>
        <taxon>Kitasatosporales</taxon>
        <taxon>Streptomycetaceae</taxon>
        <taxon>Streptomyces</taxon>
    </lineage>
</organism>
<accession>A0ABP6CUG6</accession>
<reference evidence="3" key="1">
    <citation type="journal article" date="2019" name="Int. J. Syst. Evol. Microbiol.">
        <title>The Global Catalogue of Microorganisms (GCM) 10K type strain sequencing project: providing services to taxonomists for standard genome sequencing and annotation.</title>
        <authorList>
            <consortium name="The Broad Institute Genomics Platform"/>
            <consortium name="The Broad Institute Genome Sequencing Center for Infectious Disease"/>
            <person name="Wu L."/>
            <person name="Ma J."/>
        </authorList>
    </citation>
    <scope>NUCLEOTIDE SEQUENCE [LARGE SCALE GENOMIC DNA]</scope>
    <source>
        <strain evidence="3">JCM 4524</strain>
    </source>
</reference>
<comment type="caution">
    <text evidence="2">The sequence shown here is derived from an EMBL/GenBank/DDBJ whole genome shotgun (WGS) entry which is preliminary data.</text>
</comment>
<dbReference type="InterPro" id="IPR002711">
    <property type="entry name" value="HNH"/>
</dbReference>
<gene>
    <name evidence="2" type="ORF">GCM10010307_09400</name>
</gene>
<feature type="domain" description="HNH nuclease" evidence="1">
    <location>
        <begin position="244"/>
        <end position="305"/>
    </location>
</feature>
<proteinExistence type="predicted"/>
<name>A0ABP6CUG6_9ACTN</name>
<dbReference type="Proteomes" id="UP001500151">
    <property type="component" value="Unassembled WGS sequence"/>
</dbReference>
<evidence type="ECO:0000313" key="3">
    <source>
        <dbReference type="Proteomes" id="UP001500151"/>
    </source>
</evidence>
<dbReference type="InterPro" id="IPR003615">
    <property type="entry name" value="HNH_nuc"/>
</dbReference>